<gene>
    <name evidence="1" type="ORF">DESPIGER_2081</name>
</gene>
<proteinExistence type="predicted"/>
<dbReference type="KEGG" id="dpg:DESPIGER_2081"/>
<name>A0A1K1LGR9_9BACT</name>
<dbReference type="Proteomes" id="UP000186323">
    <property type="component" value="Chromosome I"/>
</dbReference>
<dbReference type="EMBL" id="LT630450">
    <property type="protein sequence ID" value="SFV73905.1"/>
    <property type="molecule type" value="Genomic_DNA"/>
</dbReference>
<keyword evidence="2" id="KW-1185">Reference proteome</keyword>
<protein>
    <submittedName>
        <fullName evidence="1">Uncharacterized protein</fullName>
    </submittedName>
</protein>
<evidence type="ECO:0000313" key="1">
    <source>
        <dbReference type="EMBL" id="SFV73905.1"/>
    </source>
</evidence>
<reference evidence="2" key="1">
    <citation type="submission" date="2016-10" db="EMBL/GenBank/DDBJ databases">
        <authorList>
            <person name="Wegmann U."/>
        </authorList>
    </citation>
    <scope>NUCLEOTIDE SEQUENCE [LARGE SCALE GENOMIC DNA]</scope>
</reference>
<organism evidence="1 2">
    <name type="scientific">Desulfovibrio piger</name>
    <dbReference type="NCBI Taxonomy" id="901"/>
    <lineage>
        <taxon>Bacteria</taxon>
        <taxon>Pseudomonadati</taxon>
        <taxon>Thermodesulfobacteriota</taxon>
        <taxon>Desulfovibrionia</taxon>
        <taxon>Desulfovibrionales</taxon>
        <taxon>Desulfovibrionaceae</taxon>
        <taxon>Desulfovibrio</taxon>
    </lineage>
</organism>
<evidence type="ECO:0000313" key="2">
    <source>
        <dbReference type="Proteomes" id="UP000186323"/>
    </source>
</evidence>
<dbReference type="AlphaFoldDB" id="A0A1K1LGR9"/>
<sequence length="42" mass="5105">MYILRREVDSCDALMSGEIRERYHLQIVFSRKRRILENPPGR</sequence>
<accession>A0A1K1LGR9</accession>